<evidence type="ECO:0000256" key="2">
    <source>
        <dbReference type="ARBA" id="ARBA00023186"/>
    </source>
</evidence>
<feature type="region of interest" description="Disordered" evidence="4">
    <location>
        <begin position="224"/>
        <end position="244"/>
    </location>
</feature>
<dbReference type="InParanoid" id="A5DYM0"/>
<dbReference type="GO" id="GO:0005634">
    <property type="term" value="C:nucleus"/>
    <property type="evidence" value="ECO:0007669"/>
    <property type="project" value="TreeGrafter"/>
</dbReference>
<feature type="compositionally biased region" description="Low complexity" evidence="4">
    <location>
        <begin position="225"/>
        <end position="244"/>
    </location>
</feature>
<reference evidence="5 6" key="1">
    <citation type="journal article" date="2009" name="Nature">
        <title>Evolution of pathogenicity and sexual reproduction in eight Candida genomes.</title>
        <authorList>
            <person name="Butler G."/>
            <person name="Rasmussen M.D."/>
            <person name="Lin M.F."/>
            <person name="Santos M.A."/>
            <person name="Sakthikumar S."/>
            <person name="Munro C.A."/>
            <person name="Rheinbay E."/>
            <person name="Grabherr M."/>
            <person name="Forche A."/>
            <person name="Reedy J.L."/>
            <person name="Agrafioti I."/>
            <person name="Arnaud M.B."/>
            <person name="Bates S."/>
            <person name="Brown A.J."/>
            <person name="Brunke S."/>
            <person name="Costanzo M.C."/>
            <person name="Fitzpatrick D.A."/>
            <person name="de Groot P.W."/>
            <person name="Harris D."/>
            <person name="Hoyer L.L."/>
            <person name="Hube B."/>
            <person name="Klis F.M."/>
            <person name="Kodira C."/>
            <person name="Lennard N."/>
            <person name="Logue M.E."/>
            <person name="Martin R."/>
            <person name="Neiman A.M."/>
            <person name="Nikolaou E."/>
            <person name="Quail M.A."/>
            <person name="Quinn J."/>
            <person name="Santos M.C."/>
            <person name="Schmitzberger F.F."/>
            <person name="Sherlock G."/>
            <person name="Shah P."/>
            <person name="Silverstein K.A."/>
            <person name="Skrzypek M.S."/>
            <person name="Soll D."/>
            <person name="Staggs R."/>
            <person name="Stansfield I."/>
            <person name="Stumpf M.P."/>
            <person name="Sudbery P.E."/>
            <person name="Srikantha T."/>
            <person name="Zeng Q."/>
            <person name="Berman J."/>
            <person name="Berriman M."/>
            <person name="Heitman J."/>
            <person name="Gow N.A."/>
            <person name="Lorenz M.C."/>
            <person name="Birren B.W."/>
            <person name="Kellis M."/>
            <person name="Cuomo C.A."/>
        </authorList>
    </citation>
    <scope>NUCLEOTIDE SEQUENCE [LARGE SCALE GENOMIC DNA]</scope>
    <source>
        <strain evidence="6">ATCC 11503 / BCRC 21390 / CBS 2605 / JCM 1781 / NBRC 1676 / NRRL YB-4239</strain>
    </source>
</reference>
<dbReference type="eggNOG" id="KOG3112">
    <property type="taxonomic scope" value="Eukaryota"/>
</dbReference>
<dbReference type="HOGENOM" id="CLU_062640_2_1_1"/>
<protein>
    <recommendedName>
        <fullName evidence="1">Proteasome assembly chaperone 2</fullName>
    </recommendedName>
</protein>
<keyword evidence="6" id="KW-1185">Reference proteome</keyword>
<accession>A5DYM0</accession>
<dbReference type="Gene3D" id="3.40.50.10900">
    <property type="entry name" value="PAC-like subunit"/>
    <property type="match status" value="2"/>
</dbReference>
<organism evidence="5 6">
    <name type="scientific">Lodderomyces elongisporus (strain ATCC 11503 / CBS 2605 / JCM 1781 / NBRC 1676 / NRRL YB-4239)</name>
    <name type="common">Yeast</name>
    <name type="synonym">Saccharomyces elongisporus</name>
    <dbReference type="NCBI Taxonomy" id="379508"/>
    <lineage>
        <taxon>Eukaryota</taxon>
        <taxon>Fungi</taxon>
        <taxon>Dikarya</taxon>
        <taxon>Ascomycota</taxon>
        <taxon>Saccharomycotina</taxon>
        <taxon>Pichiomycetes</taxon>
        <taxon>Debaryomycetaceae</taxon>
        <taxon>Candida/Lodderomyces clade</taxon>
        <taxon>Lodderomyces</taxon>
    </lineage>
</organism>
<dbReference type="VEuPathDB" id="FungiDB:LELG_02457"/>
<dbReference type="GO" id="GO:0005829">
    <property type="term" value="C:cytosol"/>
    <property type="evidence" value="ECO:0007669"/>
    <property type="project" value="TreeGrafter"/>
</dbReference>
<evidence type="ECO:0000256" key="4">
    <source>
        <dbReference type="SAM" id="MobiDB-lite"/>
    </source>
</evidence>
<dbReference type="InterPro" id="IPR038389">
    <property type="entry name" value="PSMG2_sf"/>
</dbReference>
<dbReference type="OMA" id="PISWKGV"/>
<dbReference type="STRING" id="379508.A5DYM0"/>
<keyword evidence="2" id="KW-0143">Chaperone</keyword>
<dbReference type="GeneID" id="5233269"/>
<evidence type="ECO:0000256" key="3">
    <source>
        <dbReference type="ARBA" id="ARBA00025745"/>
    </source>
</evidence>
<dbReference type="OrthoDB" id="10260712at2759"/>
<dbReference type="InterPro" id="IPR019151">
    <property type="entry name" value="Proteasome_assmbl_chaperone_2"/>
</dbReference>
<dbReference type="KEGG" id="lel:PVL30_003299"/>
<comment type="similarity">
    <text evidence="3">Belongs to the PSMG2 family.</text>
</comment>
<proteinExistence type="inferred from homology"/>
<evidence type="ECO:0000313" key="5">
    <source>
        <dbReference type="EMBL" id="EDK44278.1"/>
    </source>
</evidence>
<dbReference type="RefSeq" id="XP_001525899.1">
    <property type="nucleotide sequence ID" value="XM_001525849.1"/>
</dbReference>
<evidence type="ECO:0000313" key="6">
    <source>
        <dbReference type="Proteomes" id="UP000001996"/>
    </source>
</evidence>
<dbReference type="InterPro" id="IPR016562">
    <property type="entry name" value="Proteasome_assmbl_chp_2_euk"/>
</dbReference>
<evidence type="ECO:0000256" key="1">
    <source>
        <dbReference type="ARBA" id="ARBA00019186"/>
    </source>
</evidence>
<dbReference type="AlphaFoldDB" id="A5DYM0"/>
<dbReference type="FunCoup" id="A5DYM0">
    <property type="interactions" value="103"/>
</dbReference>
<gene>
    <name evidence="5" type="ORF">LELG_02457</name>
</gene>
<dbReference type="GO" id="GO:0043248">
    <property type="term" value="P:proteasome assembly"/>
    <property type="evidence" value="ECO:0007669"/>
    <property type="project" value="TreeGrafter"/>
</dbReference>
<sequence length="319" mass="35384">MASSLQYYIPTLQPQPDLSKSKLIIPTISIGNIPQLTIDLLIHTYNFNKIGILNDTFLYPFASPIDYSPQHSEPKEGISHAIEIYHNNELNLVVVQQRSPIIPSYTSLFVQNVINPFIKHSGIQKVVLLNSQDLGLVKGLPHQGGSHGFNNETELENGHVEVFSLADLMNCKFEELKLSSASITETESETRNNTSNDANIDDDESFAFVKSIFQAFDVPTKTLESKAASNNSSNSTNSISSSKVTNHESTLKGLDLTVLVSYAYESDNFHDAETMMQQLKEELNLLPKFKDFPLIKPVSWRGAYGDRAVPNAMEGGIFG</sequence>
<dbReference type="PANTHER" id="PTHR12970:SF1">
    <property type="entry name" value="PROTEASOME ASSEMBLY CHAPERONE 2"/>
    <property type="match status" value="1"/>
</dbReference>
<name>A5DYM0_LODEL</name>
<dbReference type="EMBL" id="CH981526">
    <property type="protein sequence ID" value="EDK44278.1"/>
    <property type="molecule type" value="Genomic_DNA"/>
</dbReference>
<dbReference type="PANTHER" id="PTHR12970">
    <property type="entry name" value="PROTEASOME ASSEMBLY CHAPERONE 2"/>
    <property type="match status" value="1"/>
</dbReference>
<dbReference type="Proteomes" id="UP000001996">
    <property type="component" value="Unassembled WGS sequence"/>
</dbReference>
<dbReference type="Pfam" id="PF09754">
    <property type="entry name" value="PAC2"/>
    <property type="match status" value="1"/>
</dbReference>